<dbReference type="NCBIfam" id="TIGR04518">
    <property type="entry name" value="ECF_S_folT_fam"/>
    <property type="match status" value="1"/>
</dbReference>
<feature type="transmembrane region" description="Helical" evidence="1">
    <location>
        <begin position="20"/>
        <end position="40"/>
    </location>
</feature>
<protein>
    <submittedName>
        <fullName evidence="2">Energy coupling factor transporter S component ThiW</fullName>
    </submittedName>
</protein>
<evidence type="ECO:0000313" key="2">
    <source>
        <dbReference type="EMBL" id="MBC5680430.1"/>
    </source>
</evidence>
<feature type="transmembrane region" description="Helical" evidence="1">
    <location>
        <begin position="309"/>
        <end position="326"/>
    </location>
</feature>
<gene>
    <name evidence="2" type="ORF">H8S01_05585</name>
</gene>
<dbReference type="Gene3D" id="1.10.1760.20">
    <property type="match status" value="2"/>
</dbReference>
<comment type="caution">
    <text evidence="2">The sequence shown here is derived from an EMBL/GenBank/DDBJ whole genome shotgun (WGS) entry which is preliminary data.</text>
</comment>
<feature type="transmembrane region" description="Helical" evidence="1">
    <location>
        <begin position="52"/>
        <end position="81"/>
    </location>
</feature>
<keyword evidence="3" id="KW-1185">Reference proteome</keyword>
<proteinExistence type="predicted"/>
<keyword evidence="1" id="KW-0472">Membrane</keyword>
<dbReference type="EMBL" id="JACOPD010000003">
    <property type="protein sequence ID" value="MBC5680430.1"/>
    <property type="molecule type" value="Genomic_DNA"/>
</dbReference>
<evidence type="ECO:0000256" key="1">
    <source>
        <dbReference type="SAM" id="Phobius"/>
    </source>
</evidence>
<name>A0ABR7FZ20_9FIRM</name>
<sequence>MQKFFGIFVDSAKEFKNLKSVIMAALLVALHTVFAMFLSIQVTDSLRISVSFIANVAAGCLFGPVMGFVCGGIGDIIQFILKPTGPYFPGWTLSAALAGFIYGAFLYKKFPQKVKKATDDTGNFGQLEKLYMTAKILISVCVFVFLMAAPYVTVRDKASKEIILTGSVFDIVKHGFTGPGRNSAIVGIILIAVSVAMVVFAIFKINAVALMVTVFGCFASALAIYTDKKTTTAGWGFYVAVILIIIYMGICIKNMADKHALDLGFLARVTLVLTFDTMLVNVLIGTYWVSVMYGKGFAFYFITRFIKNIIQLPINIILTYYVLGFIKTINDRLR</sequence>
<feature type="transmembrane region" description="Helical" evidence="1">
    <location>
        <begin position="232"/>
        <end position="253"/>
    </location>
</feature>
<keyword evidence="1" id="KW-0812">Transmembrane</keyword>
<dbReference type="Proteomes" id="UP000628463">
    <property type="component" value="Unassembled WGS sequence"/>
</dbReference>
<dbReference type="InterPro" id="IPR030949">
    <property type="entry name" value="ECF_S_folate_fam"/>
</dbReference>
<reference evidence="2 3" key="1">
    <citation type="submission" date="2020-08" db="EMBL/GenBank/DDBJ databases">
        <title>Genome public.</title>
        <authorList>
            <person name="Liu C."/>
            <person name="Sun Q."/>
        </authorList>
    </citation>
    <scope>NUCLEOTIDE SEQUENCE [LARGE SCALE GENOMIC DNA]</scope>
    <source>
        <strain evidence="2 3">NSJ-43</strain>
    </source>
</reference>
<feature type="transmembrane region" description="Helical" evidence="1">
    <location>
        <begin position="87"/>
        <end position="107"/>
    </location>
</feature>
<keyword evidence="1" id="KW-1133">Transmembrane helix</keyword>
<dbReference type="Pfam" id="PF07155">
    <property type="entry name" value="ECF-ribofla_trS"/>
    <property type="match status" value="1"/>
</dbReference>
<accession>A0ABR7FZ20</accession>
<feature type="transmembrane region" description="Helical" evidence="1">
    <location>
        <begin position="265"/>
        <end position="289"/>
    </location>
</feature>
<organism evidence="2 3">
    <name type="scientific">Lachnospira hominis</name>
    <name type="common">ex Liu et al. 2021</name>
    <dbReference type="NCBI Taxonomy" id="2763051"/>
    <lineage>
        <taxon>Bacteria</taxon>
        <taxon>Bacillati</taxon>
        <taxon>Bacillota</taxon>
        <taxon>Clostridia</taxon>
        <taxon>Lachnospirales</taxon>
        <taxon>Lachnospiraceae</taxon>
        <taxon>Lachnospira</taxon>
    </lineage>
</organism>
<dbReference type="InterPro" id="IPR009825">
    <property type="entry name" value="ECF_substrate-spec-like"/>
</dbReference>
<dbReference type="RefSeq" id="WP_186836475.1">
    <property type="nucleotide sequence ID" value="NZ_JACOPD010000003.1"/>
</dbReference>
<feature type="transmembrane region" description="Helical" evidence="1">
    <location>
        <begin position="136"/>
        <end position="154"/>
    </location>
</feature>
<feature type="transmembrane region" description="Helical" evidence="1">
    <location>
        <begin position="184"/>
        <end position="203"/>
    </location>
</feature>
<feature type="transmembrane region" description="Helical" evidence="1">
    <location>
        <begin position="208"/>
        <end position="226"/>
    </location>
</feature>
<evidence type="ECO:0000313" key="3">
    <source>
        <dbReference type="Proteomes" id="UP000628463"/>
    </source>
</evidence>